<sequence>MEGLRLLEPSDLYNMLQQATVYSCLSDPNYLLLMDARKKHEYNESHIITAKKAPKNEDGEFMIPYDAELECKQTVVVYDSNTESPKQEAPATDYAKLLWEMGSRNKVYILKGGYEDFSALYPFLRTQKIMYMPRELDDLKPYPTEIIPRFLYLGNWRQGNAPYIQKDLKIKGHINCVVEAETFFSESGPFLYHIQVEDTNDADIYSHFAAACAFLDTHRESRKAVLVFSNLGISRSVTVVIAYLMYHNKWTLQEAYDHVLKCCSSIRPNRGFIEQLSNWEVELFDTKKTDISDPKF</sequence>
<feature type="domain" description="Tyrosine-protein phosphatase" evidence="1">
    <location>
        <begin position="142"/>
        <end position="285"/>
    </location>
</feature>
<dbReference type="PROSITE" id="PS50054">
    <property type="entry name" value="TYR_PHOSPHATASE_DUAL"/>
    <property type="match status" value="1"/>
</dbReference>
<dbReference type="GO" id="GO:0019903">
    <property type="term" value="F:protein phosphatase binding"/>
    <property type="evidence" value="ECO:0007669"/>
    <property type="project" value="TreeGrafter"/>
</dbReference>
<keyword evidence="4" id="KW-1185">Reference proteome</keyword>
<dbReference type="GO" id="GO:0004864">
    <property type="term" value="F:protein phosphatase inhibitor activity"/>
    <property type="evidence" value="ECO:0007669"/>
    <property type="project" value="TreeGrafter"/>
</dbReference>
<dbReference type="SMART" id="SM00450">
    <property type="entry name" value="RHOD"/>
    <property type="match status" value="1"/>
</dbReference>
<accession>A0AAN8Q0Z2</accession>
<name>A0AAN8Q0Z2_PATCE</name>
<dbReference type="InterPro" id="IPR000340">
    <property type="entry name" value="Dual-sp_phosphatase_cat-dom"/>
</dbReference>
<dbReference type="PANTHER" id="PTHR46659:SF1">
    <property type="entry name" value="SERINE_THREONINE_TYROSINE-INTERACTING-LIKE PROTEIN 1"/>
    <property type="match status" value="1"/>
</dbReference>
<feature type="domain" description="Rhodanese" evidence="2">
    <location>
        <begin position="31"/>
        <end position="125"/>
    </location>
</feature>
<organism evidence="3 4">
    <name type="scientific">Patella caerulea</name>
    <name type="common">Rayed Mediterranean limpet</name>
    <dbReference type="NCBI Taxonomy" id="87958"/>
    <lineage>
        <taxon>Eukaryota</taxon>
        <taxon>Metazoa</taxon>
        <taxon>Spiralia</taxon>
        <taxon>Lophotrochozoa</taxon>
        <taxon>Mollusca</taxon>
        <taxon>Gastropoda</taxon>
        <taxon>Patellogastropoda</taxon>
        <taxon>Patelloidea</taxon>
        <taxon>Patellidae</taxon>
        <taxon>Patella</taxon>
    </lineage>
</organism>
<dbReference type="SMART" id="SM00195">
    <property type="entry name" value="DSPc"/>
    <property type="match status" value="1"/>
</dbReference>
<dbReference type="SUPFAM" id="SSF52799">
    <property type="entry name" value="(Phosphotyrosine protein) phosphatases II"/>
    <property type="match status" value="1"/>
</dbReference>
<gene>
    <name evidence="3" type="ORF">SNE40_004121</name>
</gene>
<dbReference type="GO" id="GO:0001691">
    <property type="term" value="F:pseudophosphatase activity"/>
    <property type="evidence" value="ECO:0007669"/>
    <property type="project" value="TreeGrafter"/>
</dbReference>
<dbReference type="Pfam" id="PF00782">
    <property type="entry name" value="DSPc"/>
    <property type="match status" value="1"/>
</dbReference>
<dbReference type="Gene3D" id="3.40.250.10">
    <property type="entry name" value="Rhodanese-like domain"/>
    <property type="match status" value="1"/>
</dbReference>
<dbReference type="InterPro" id="IPR053272">
    <property type="entry name" value="STY_interacting-like"/>
</dbReference>
<evidence type="ECO:0000259" key="1">
    <source>
        <dbReference type="PROSITE" id="PS50054"/>
    </source>
</evidence>
<evidence type="ECO:0008006" key="5">
    <source>
        <dbReference type="Google" id="ProtNLM"/>
    </source>
</evidence>
<dbReference type="GO" id="GO:0062030">
    <property type="term" value="P:negative regulation of stress granule assembly"/>
    <property type="evidence" value="ECO:0007669"/>
    <property type="project" value="TreeGrafter"/>
</dbReference>
<dbReference type="SUPFAM" id="SSF52821">
    <property type="entry name" value="Rhodanese/Cell cycle control phosphatase"/>
    <property type="match status" value="1"/>
</dbReference>
<dbReference type="InterPro" id="IPR029021">
    <property type="entry name" value="Prot-tyrosine_phosphatase-like"/>
</dbReference>
<evidence type="ECO:0000259" key="2">
    <source>
        <dbReference type="PROSITE" id="PS50206"/>
    </source>
</evidence>
<evidence type="ECO:0000313" key="3">
    <source>
        <dbReference type="EMBL" id="KAK6192693.1"/>
    </source>
</evidence>
<reference evidence="3 4" key="1">
    <citation type="submission" date="2024-01" db="EMBL/GenBank/DDBJ databases">
        <title>The genome of the rayed Mediterranean limpet Patella caerulea (Linnaeus, 1758).</title>
        <authorList>
            <person name="Anh-Thu Weber A."/>
            <person name="Halstead-Nussloch G."/>
        </authorList>
    </citation>
    <scope>NUCLEOTIDE SEQUENCE [LARGE SCALE GENOMIC DNA]</scope>
    <source>
        <strain evidence="3">AATW-2023a</strain>
        <tissue evidence="3">Whole specimen</tissue>
    </source>
</reference>
<dbReference type="Pfam" id="PF00581">
    <property type="entry name" value="Rhodanese"/>
    <property type="match status" value="1"/>
</dbReference>
<dbReference type="EMBL" id="JAZGQO010000002">
    <property type="protein sequence ID" value="KAK6192693.1"/>
    <property type="molecule type" value="Genomic_DNA"/>
</dbReference>
<dbReference type="InterPro" id="IPR020422">
    <property type="entry name" value="TYR_PHOSPHATASE_DUAL_dom"/>
</dbReference>
<dbReference type="InterPro" id="IPR001763">
    <property type="entry name" value="Rhodanese-like_dom"/>
</dbReference>
<evidence type="ECO:0000313" key="4">
    <source>
        <dbReference type="Proteomes" id="UP001347796"/>
    </source>
</evidence>
<dbReference type="GO" id="GO:2001244">
    <property type="term" value="P:positive regulation of intrinsic apoptotic signaling pathway"/>
    <property type="evidence" value="ECO:0007669"/>
    <property type="project" value="TreeGrafter"/>
</dbReference>
<dbReference type="Proteomes" id="UP001347796">
    <property type="component" value="Unassembled WGS sequence"/>
</dbReference>
<dbReference type="PROSITE" id="PS50206">
    <property type="entry name" value="RHODANESE_3"/>
    <property type="match status" value="1"/>
</dbReference>
<protein>
    <recommendedName>
        <fullName evidence="5">Serine/threonine/tyrosine-interacting-like protein 1</fullName>
    </recommendedName>
</protein>
<dbReference type="PANTHER" id="PTHR46659">
    <property type="entry name" value="SERINE/THREONINE/TYROSINE-INTERACTING-LIKE PROTEIN 1"/>
    <property type="match status" value="1"/>
</dbReference>
<comment type="caution">
    <text evidence="3">The sequence shown here is derived from an EMBL/GenBank/DDBJ whole genome shotgun (WGS) entry which is preliminary data.</text>
</comment>
<proteinExistence type="predicted"/>
<dbReference type="Gene3D" id="3.90.190.10">
    <property type="entry name" value="Protein tyrosine phosphatase superfamily"/>
    <property type="match status" value="1"/>
</dbReference>
<dbReference type="PROSITE" id="PS51257">
    <property type="entry name" value="PROKAR_LIPOPROTEIN"/>
    <property type="match status" value="1"/>
</dbReference>
<dbReference type="InterPro" id="IPR036873">
    <property type="entry name" value="Rhodanese-like_dom_sf"/>
</dbReference>
<dbReference type="GO" id="GO:0005739">
    <property type="term" value="C:mitochondrion"/>
    <property type="evidence" value="ECO:0007669"/>
    <property type="project" value="TreeGrafter"/>
</dbReference>
<dbReference type="AlphaFoldDB" id="A0AAN8Q0Z2"/>
<dbReference type="FunFam" id="3.90.190.10:FF:000082">
    <property type="entry name" value="Serine/threonine/tyrosine-interacting-like protein 1"/>
    <property type="match status" value="1"/>
</dbReference>